<dbReference type="AlphaFoldDB" id="A0A9X1LKJ3"/>
<comment type="caution">
    <text evidence="2">The sequence shown here is derived from an EMBL/GenBank/DDBJ whole genome shotgun (WGS) entry which is preliminary data.</text>
</comment>
<name>A0A9X1LKJ3_9FLAO</name>
<dbReference type="InterPro" id="IPR019619">
    <property type="entry name" value="DUF2490"/>
</dbReference>
<accession>A0A9X1LKJ3</accession>
<feature type="signal peptide" evidence="1">
    <location>
        <begin position="1"/>
        <end position="20"/>
    </location>
</feature>
<protein>
    <submittedName>
        <fullName evidence="2">DUF2490 domain-containing protein</fullName>
    </submittedName>
</protein>
<dbReference type="Pfam" id="PF10677">
    <property type="entry name" value="DUF2490"/>
    <property type="match status" value="1"/>
</dbReference>
<evidence type="ECO:0000256" key="1">
    <source>
        <dbReference type="SAM" id="SignalP"/>
    </source>
</evidence>
<dbReference type="Proteomes" id="UP001139414">
    <property type="component" value="Unassembled WGS sequence"/>
</dbReference>
<dbReference type="EMBL" id="JAJBZG010000005">
    <property type="protein sequence ID" value="MCB7482038.1"/>
    <property type="molecule type" value="Genomic_DNA"/>
</dbReference>
<keyword evidence="3" id="KW-1185">Reference proteome</keyword>
<evidence type="ECO:0000313" key="2">
    <source>
        <dbReference type="EMBL" id="MCB7482038.1"/>
    </source>
</evidence>
<sequence>MKKLFTLLLFLLFINFNANSQVDENQLGGWYMYFWDTEFGESKFGLQGDVQYRNWDVMGDLEQLLLRAGLTYSPNANLKLTLGYANITSGAFGDSNETSSESRIYQEALLPHKISSRIYLKHRFRYEQRWVEDQDFRTRYRYNLFLNIPLNQPNLDKNSVYLAFYNEVFINGQRDIGNGRSVDIFDRNRLYAALGYSLKDNLKLQLGFMEQTSSNLSKGQLQLSLHHSF</sequence>
<keyword evidence="1" id="KW-0732">Signal</keyword>
<evidence type="ECO:0000313" key="3">
    <source>
        <dbReference type="Proteomes" id="UP001139414"/>
    </source>
</evidence>
<reference evidence="2" key="1">
    <citation type="submission" date="2021-10" db="EMBL/GenBank/DDBJ databases">
        <title>Gramella sp. ASW11-100T, isolated from marine sediment.</title>
        <authorList>
            <person name="Xia C."/>
        </authorList>
    </citation>
    <scope>NUCLEOTIDE SEQUENCE</scope>
    <source>
        <strain evidence="2">ASW11-100</strain>
    </source>
</reference>
<dbReference type="RefSeq" id="WP_229341442.1">
    <property type="nucleotide sequence ID" value="NZ_JAJBZG010000005.1"/>
</dbReference>
<proteinExistence type="predicted"/>
<organism evidence="2 3">
    <name type="scientific">Christiangramia sediminis</name>
    <dbReference type="NCBI Taxonomy" id="2881336"/>
    <lineage>
        <taxon>Bacteria</taxon>
        <taxon>Pseudomonadati</taxon>
        <taxon>Bacteroidota</taxon>
        <taxon>Flavobacteriia</taxon>
        <taxon>Flavobacteriales</taxon>
        <taxon>Flavobacteriaceae</taxon>
        <taxon>Christiangramia</taxon>
    </lineage>
</organism>
<gene>
    <name evidence="2" type="ORF">LGQ90_12260</name>
</gene>
<feature type="chain" id="PRO_5040975082" evidence="1">
    <location>
        <begin position="21"/>
        <end position="229"/>
    </location>
</feature>